<dbReference type="AlphaFoldDB" id="A0ABD2Y5F7"/>
<evidence type="ECO:0000256" key="5">
    <source>
        <dbReference type="ARBA" id="ARBA00022723"/>
    </source>
</evidence>
<name>A0ABD2Y5F7_9GENT</name>
<keyword evidence="3 11" id="KW-0349">Heme</keyword>
<keyword evidence="14" id="KW-1185">Reference proteome</keyword>
<dbReference type="InterPro" id="IPR002401">
    <property type="entry name" value="Cyt_P450_E_grp-I"/>
</dbReference>
<evidence type="ECO:0000256" key="8">
    <source>
        <dbReference type="ARBA" id="ARBA00023004"/>
    </source>
</evidence>
<accession>A0ABD2Y5F7</accession>
<dbReference type="GO" id="GO:0009753">
    <property type="term" value="P:response to jasmonic acid"/>
    <property type="evidence" value="ECO:0007669"/>
    <property type="project" value="UniProtKB-ARBA"/>
</dbReference>
<feature type="binding site" description="axial binding residue" evidence="11">
    <location>
        <position position="468"/>
    </location>
    <ligand>
        <name>heme</name>
        <dbReference type="ChEBI" id="CHEBI:30413"/>
    </ligand>
    <ligandPart>
        <name>Fe</name>
        <dbReference type="ChEBI" id="CHEBI:18248"/>
    </ligandPart>
</feature>
<gene>
    <name evidence="13" type="ORF">ACH5RR_037203</name>
</gene>
<dbReference type="GO" id="GO:0046872">
    <property type="term" value="F:metal ion binding"/>
    <property type="evidence" value="ECO:0007669"/>
    <property type="project" value="UniProtKB-KW"/>
</dbReference>
<dbReference type="PANTHER" id="PTHR24282:SF255">
    <property type="entry name" value="CYTOCHROME P450 72A11-RELATED"/>
    <property type="match status" value="1"/>
</dbReference>
<dbReference type="InterPro" id="IPR036396">
    <property type="entry name" value="Cyt_P450_sf"/>
</dbReference>
<comment type="subcellular location">
    <subcellularLocation>
        <location evidence="1">Membrane</location>
    </subcellularLocation>
</comment>
<evidence type="ECO:0000256" key="6">
    <source>
        <dbReference type="ARBA" id="ARBA00022989"/>
    </source>
</evidence>
<keyword evidence="10" id="KW-0472">Membrane</keyword>
<evidence type="ECO:0000313" key="13">
    <source>
        <dbReference type="EMBL" id="KAL3502754.1"/>
    </source>
</evidence>
<dbReference type="FunFam" id="1.10.630.10:FF:000029">
    <property type="entry name" value="Cytochrome P450 734A1"/>
    <property type="match status" value="1"/>
</dbReference>
<protein>
    <recommendedName>
        <fullName evidence="15">Cytochrome P450</fullName>
    </recommendedName>
</protein>
<dbReference type="Pfam" id="PF00067">
    <property type="entry name" value="p450"/>
    <property type="match status" value="1"/>
</dbReference>
<keyword evidence="5 11" id="KW-0479">Metal-binding</keyword>
<comment type="caution">
    <text evidence="13">The sequence shown here is derived from an EMBL/GenBank/DDBJ whole genome shotgun (WGS) entry which is preliminary data.</text>
</comment>
<evidence type="ECO:0008006" key="15">
    <source>
        <dbReference type="Google" id="ProtNLM"/>
    </source>
</evidence>
<evidence type="ECO:0000256" key="7">
    <source>
        <dbReference type="ARBA" id="ARBA00023002"/>
    </source>
</evidence>
<dbReference type="InterPro" id="IPR001128">
    <property type="entry name" value="Cyt_P450"/>
</dbReference>
<evidence type="ECO:0000313" key="14">
    <source>
        <dbReference type="Proteomes" id="UP001630127"/>
    </source>
</evidence>
<evidence type="ECO:0000256" key="1">
    <source>
        <dbReference type="ARBA" id="ARBA00004370"/>
    </source>
</evidence>
<dbReference type="InterPro" id="IPR050665">
    <property type="entry name" value="Cytochrome_P450_Monooxygen"/>
</dbReference>
<dbReference type="GO" id="GO:0016020">
    <property type="term" value="C:membrane"/>
    <property type="evidence" value="ECO:0007669"/>
    <property type="project" value="UniProtKB-SubCell"/>
</dbReference>
<evidence type="ECO:0000256" key="11">
    <source>
        <dbReference type="PIRSR" id="PIRSR602401-1"/>
    </source>
</evidence>
<keyword evidence="9 12" id="KW-0503">Monooxygenase</keyword>
<proteinExistence type="inferred from homology"/>
<comment type="similarity">
    <text evidence="2 12">Belongs to the cytochrome P450 family.</text>
</comment>
<dbReference type="Gene3D" id="1.10.630.10">
    <property type="entry name" value="Cytochrome P450"/>
    <property type="match status" value="1"/>
</dbReference>
<keyword evidence="4" id="KW-0812">Transmembrane</keyword>
<keyword evidence="8 11" id="KW-0408">Iron</keyword>
<keyword evidence="6" id="KW-1133">Transmembrane helix</keyword>
<dbReference type="GO" id="GO:0009820">
    <property type="term" value="P:alkaloid metabolic process"/>
    <property type="evidence" value="ECO:0007669"/>
    <property type="project" value="UniProtKB-ARBA"/>
</dbReference>
<comment type="cofactor">
    <cofactor evidence="11">
        <name>heme</name>
        <dbReference type="ChEBI" id="CHEBI:30413"/>
    </cofactor>
</comment>
<dbReference type="PANTHER" id="PTHR24282">
    <property type="entry name" value="CYTOCHROME P450 FAMILY MEMBER"/>
    <property type="match status" value="1"/>
</dbReference>
<evidence type="ECO:0000256" key="3">
    <source>
        <dbReference type="ARBA" id="ARBA00022617"/>
    </source>
</evidence>
<evidence type="ECO:0000256" key="10">
    <source>
        <dbReference type="ARBA" id="ARBA00023136"/>
    </source>
</evidence>
<sequence>MEMDTIKKATAATGFAIFLAVLWRVLDWAWFTPKRLEKRLRQQGFKGNPYRLFVGDVKDMAMLHQEALSKPLEFTHDIVPRLMPLTNKIIMTYGKNSFTWMGRAPKIHVLEPGLFKEVLTQYRKFPKNVSVHNPLIKFLFTGVGSYEGDHWSKHRRLINPAFTIEKVKNMLPTFAVCYENELMAWENIAAKEGSHEVDVYPAFDVLASNVIAQVAFGSTYEEGRRIFHLMKELVFLTIEIMREIYIPGWSYLPTTKNMKIKGINREISDMLRNMIHKRLKSIKAGESSDNDLLGVLLESNFHNIQQEGNKKNVGLTIDEIIDECKLFYFVGQDTTGTTLTWTTLLLCKHPEWQERAREEVLQAFGKKRPEFGEMNQLKYVTMILYEAMRLYPPVYDLNKIAHEDTKLGPYTIPAGTQIQLLTAMVHREKSIWGEDSMEFNPMRFVDGVAAATKNQIAYIPFSYGPRNCVGQNFAMLEMKLALAMMLQRFTFSLSPSYVHAPFSIISLQPQHGSHVIFRKLD</sequence>
<evidence type="ECO:0000256" key="9">
    <source>
        <dbReference type="ARBA" id="ARBA00023033"/>
    </source>
</evidence>
<dbReference type="PRINTS" id="PR00385">
    <property type="entry name" value="P450"/>
</dbReference>
<evidence type="ECO:0000256" key="4">
    <source>
        <dbReference type="ARBA" id="ARBA00022692"/>
    </source>
</evidence>
<keyword evidence="7 12" id="KW-0560">Oxidoreductase</keyword>
<organism evidence="13 14">
    <name type="scientific">Cinchona calisaya</name>
    <dbReference type="NCBI Taxonomy" id="153742"/>
    <lineage>
        <taxon>Eukaryota</taxon>
        <taxon>Viridiplantae</taxon>
        <taxon>Streptophyta</taxon>
        <taxon>Embryophyta</taxon>
        <taxon>Tracheophyta</taxon>
        <taxon>Spermatophyta</taxon>
        <taxon>Magnoliopsida</taxon>
        <taxon>eudicotyledons</taxon>
        <taxon>Gunneridae</taxon>
        <taxon>Pentapetalae</taxon>
        <taxon>asterids</taxon>
        <taxon>lamiids</taxon>
        <taxon>Gentianales</taxon>
        <taxon>Rubiaceae</taxon>
        <taxon>Cinchonoideae</taxon>
        <taxon>Cinchoneae</taxon>
        <taxon>Cinchona</taxon>
    </lineage>
</organism>
<evidence type="ECO:0000256" key="2">
    <source>
        <dbReference type="ARBA" id="ARBA00010617"/>
    </source>
</evidence>
<dbReference type="Proteomes" id="UP001630127">
    <property type="component" value="Unassembled WGS sequence"/>
</dbReference>
<dbReference type="PRINTS" id="PR00463">
    <property type="entry name" value="EP450I"/>
</dbReference>
<dbReference type="PROSITE" id="PS00086">
    <property type="entry name" value="CYTOCHROME_P450"/>
    <property type="match status" value="1"/>
</dbReference>
<evidence type="ECO:0000256" key="12">
    <source>
        <dbReference type="RuleBase" id="RU000461"/>
    </source>
</evidence>
<dbReference type="InterPro" id="IPR017972">
    <property type="entry name" value="Cyt_P450_CS"/>
</dbReference>
<dbReference type="EMBL" id="JBJUIK010000015">
    <property type="protein sequence ID" value="KAL3502754.1"/>
    <property type="molecule type" value="Genomic_DNA"/>
</dbReference>
<dbReference type="GO" id="GO:0004497">
    <property type="term" value="F:monooxygenase activity"/>
    <property type="evidence" value="ECO:0007669"/>
    <property type="project" value="UniProtKB-KW"/>
</dbReference>
<dbReference type="SUPFAM" id="SSF48264">
    <property type="entry name" value="Cytochrome P450"/>
    <property type="match status" value="1"/>
</dbReference>
<reference evidence="13 14" key="1">
    <citation type="submission" date="2024-11" db="EMBL/GenBank/DDBJ databases">
        <title>A near-complete genome assembly of Cinchona calisaya.</title>
        <authorList>
            <person name="Lian D.C."/>
            <person name="Zhao X.W."/>
            <person name="Wei L."/>
        </authorList>
    </citation>
    <scope>NUCLEOTIDE SEQUENCE [LARGE SCALE GENOMIC DNA]</scope>
    <source>
        <tissue evidence="13">Nenye</tissue>
    </source>
</reference>